<name>A0A7W7PXU7_9ACTN</name>
<accession>A0A7W7PXU7</accession>
<protein>
    <submittedName>
        <fullName evidence="1">Uncharacterized protein</fullName>
    </submittedName>
</protein>
<organism evidence="1 2">
    <name type="scientific">Streptomyces griseomycini</name>
    <dbReference type="NCBI Taxonomy" id="66895"/>
    <lineage>
        <taxon>Bacteria</taxon>
        <taxon>Bacillati</taxon>
        <taxon>Actinomycetota</taxon>
        <taxon>Actinomycetes</taxon>
        <taxon>Kitasatosporales</taxon>
        <taxon>Streptomycetaceae</taxon>
        <taxon>Streptomyces</taxon>
    </lineage>
</organism>
<dbReference type="Proteomes" id="UP000579523">
    <property type="component" value="Unassembled WGS sequence"/>
</dbReference>
<comment type="caution">
    <text evidence="1">The sequence shown here is derived from an EMBL/GenBank/DDBJ whole genome shotgun (WGS) entry which is preliminary data.</text>
</comment>
<keyword evidence="2" id="KW-1185">Reference proteome</keyword>
<sequence length="77" mass="8576">MRKLLEQVEFTSRDHPKEIARLAARNHQLDPACGIRGAWVAEPRRGDVLAGVAAAPPLGWVGSMKYLSPELRRTNDQ</sequence>
<evidence type="ECO:0000313" key="2">
    <source>
        <dbReference type="Proteomes" id="UP000579523"/>
    </source>
</evidence>
<gene>
    <name evidence="1" type="ORF">FHS37_007391</name>
</gene>
<proteinExistence type="predicted"/>
<dbReference type="RefSeq" id="WP_184829227.1">
    <property type="nucleotide sequence ID" value="NZ_BMTK01000020.1"/>
</dbReference>
<dbReference type="EMBL" id="JACHJI010000026">
    <property type="protein sequence ID" value="MBB4903294.1"/>
    <property type="molecule type" value="Genomic_DNA"/>
</dbReference>
<dbReference type="AlphaFoldDB" id="A0A7W7PXU7"/>
<reference evidence="1 2" key="1">
    <citation type="submission" date="2020-08" db="EMBL/GenBank/DDBJ databases">
        <title>Genomic Encyclopedia of Type Strains, Phase III (KMG-III): the genomes of soil and plant-associated and newly described type strains.</title>
        <authorList>
            <person name="Whitman W."/>
        </authorList>
    </citation>
    <scope>NUCLEOTIDE SEQUENCE [LARGE SCALE GENOMIC DNA]</scope>
    <source>
        <strain evidence="1 2">CECT 3273</strain>
    </source>
</reference>
<evidence type="ECO:0000313" key="1">
    <source>
        <dbReference type="EMBL" id="MBB4903294.1"/>
    </source>
</evidence>